<keyword evidence="5" id="KW-0769">Symport</keyword>
<dbReference type="Pfam" id="PF00474">
    <property type="entry name" value="SSF"/>
    <property type="match status" value="1"/>
</dbReference>
<feature type="transmembrane region" description="Helical" evidence="9">
    <location>
        <begin position="357"/>
        <end position="376"/>
    </location>
</feature>
<feature type="transmembrane region" description="Helical" evidence="9">
    <location>
        <begin position="406"/>
        <end position="425"/>
    </location>
</feature>
<feature type="transmembrane region" description="Helical" evidence="9">
    <location>
        <begin position="258"/>
        <end position="283"/>
    </location>
</feature>
<evidence type="ECO:0000256" key="3">
    <source>
        <dbReference type="ARBA" id="ARBA00022448"/>
    </source>
</evidence>
<feature type="transmembrane region" description="Helical" evidence="9">
    <location>
        <begin position="71"/>
        <end position="92"/>
    </location>
</feature>
<evidence type="ECO:0000256" key="2">
    <source>
        <dbReference type="ARBA" id="ARBA00006434"/>
    </source>
</evidence>
<feature type="transmembrane region" description="Helical" evidence="9">
    <location>
        <begin position="431"/>
        <end position="451"/>
    </location>
</feature>
<organism evidence="10 11">
    <name type="scientific">Salinisphaera aquimarina</name>
    <dbReference type="NCBI Taxonomy" id="2094031"/>
    <lineage>
        <taxon>Bacteria</taxon>
        <taxon>Pseudomonadati</taxon>
        <taxon>Pseudomonadota</taxon>
        <taxon>Gammaproteobacteria</taxon>
        <taxon>Salinisphaerales</taxon>
        <taxon>Salinisphaeraceae</taxon>
        <taxon>Salinisphaera</taxon>
    </lineage>
</organism>
<feature type="transmembrane region" description="Helical" evidence="9">
    <location>
        <begin position="382"/>
        <end position="399"/>
    </location>
</feature>
<evidence type="ECO:0000256" key="7">
    <source>
        <dbReference type="ARBA" id="ARBA00023136"/>
    </source>
</evidence>
<evidence type="ECO:0000313" key="10">
    <source>
        <dbReference type="EMBL" id="MFC3103746.1"/>
    </source>
</evidence>
<dbReference type="PROSITE" id="PS50283">
    <property type="entry name" value="NA_SOLUT_SYMP_3"/>
    <property type="match status" value="1"/>
</dbReference>
<sequence>MQSAIIVGYLIIMVVLGLYFAKSRVRDSADFMVAGRSLSYGVLIGTLVATFIGSGSIIGGASFVYQHGPLAAIFFFAGTPIGILILYFFLAHRIRAAAIYTIPEIIEKRYGRFARGMAALIILLAYVGIVSYQFIGGGYALNVTLGLPVWEGALISAVVMIFLAMIGGLVSVAYTDFISSIIIFLSLLIALPIALMNVGGLSDMFAALPAAKQSWTGGLTTVQLLGYFLPLFLLLLGDQNIYQRFSAARDATTARRSAAGFFIGAILINALIILLVATTIVAFPDIKPDTAVLVLGARGVPDLLGGFILAATVGLIITTGNSYLLSSAGNLVHDLYVNVFGRRIAESRRLLVDRGTVVALGVFAYCLGTFFPSVLAIQMYSYTMYGAAITPALIAALVWRGATVPGGVASILVGGAATLIWEIALGKPLELNSVLISLPLSVLTLIVVSLLTQQRCTPLIGEQTE</sequence>
<protein>
    <submittedName>
        <fullName evidence="10">Sodium:solute symporter</fullName>
    </submittedName>
</protein>
<feature type="transmembrane region" description="Helical" evidence="9">
    <location>
        <begin position="6"/>
        <end position="21"/>
    </location>
</feature>
<dbReference type="PANTHER" id="PTHR48086:SF7">
    <property type="entry name" value="SODIUM-SOLUTE SYMPORTER-RELATED"/>
    <property type="match status" value="1"/>
</dbReference>
<feature type="transmembrane region" description="Helical" evidence="9">
    <location>
        <begin position="147"/>
        <end position="170"/>
    </location>
</feature>
<keyword evidence="4 9" id="KW-0812">Transmembrane</keyword>
<dbReference type="EMBL" id="JBHRSS010000003">
    <property type="protein sequence ID" value="MFC3103746.1"/>
    <property type="molecule type" value="Genomic_DNA"/>
</dbReference>
<evidence type="ECO:0000256" key="8">
    <source>
        <dbReference type="RuleBase" id="RU362091"/>
    </source>
</evidence>
<keyword evidence="6 9" id="KW-1133">Transmembrane helix</keyword>
<dbReference type="PANTHER" id="PTHR48086">
    <property type="entry name" value="SODIUM/PROLINE SYMPORTER-RELATED"/>
    <property type="match status" value="1"/>
</dbReference>
<comment type="subcellular location">
    <subcellularLocation>
        <location evidence="1">Membrane</location>
        <topology evidence="1">Multi-pass membrane protein</topology>
    </subcellularLocation>
</comment>
<dbReference type="Proteomes" id="UP001595462">
    <property type="component" value="Unassembled WGS sequence"/>
</dbReference>
<dbReference type="CDD" id="cd10322">
    <property type="entry name" value="SLC5sbd"/>
    <property type="match status" value="1"/>
</dbReference>
<keyword evidence="11" id="KW-1185">Reference proteome</keyword>
<evidence type="ECO:0000256" key="1">
    <source>
        <dbReference type="ARBA" id="ARBA00004141"/>
    </source>
</evidence>
<feature type="transmembrane region" description="Helical" evidence="9">
    <location>
        <begin position="215"/>
        <end position="237"/>
    </location>
</feature>
<keyword evidence="3" id="KW-0813">Transport</keyword>
<comment type="caution">
    <text evidence="10">The sequence shown here is derived from an EMBL/GenBank/DDBJ whole genome shotgun (WGS) entry which is preliminary data.</text>
</comment>
<feature type="transmembrane region" description="Helical" evidence="9">
    <location>
        <begin position="177"/>
        <end position="195"/>
    </location>
</feature>
<name>A0ABV7EPC3_9GAMM</name>
<evidence type="ECO:0000256" key="9">
    <source>
        <dbReference type="SAM" id="Phobius"/>
    </source>
</evidence>
<dbReference type="InterPro" id="IPR050277">
    <property type="entry name" value="Sodium:Solute_Symporter"/>
</dbReference>
<accession>A0ABV7EPC3</accession>
<dbReference type="Gene3D" id="1.20.1730.10">
    <property type="entry name" value="Sodium/glucose cotransporter"/>
    <property type="match status" value="1"/>
</dbReference>
<evidence type="ECO:0000256" key="5">
    <source>
        <dbReference type="ARBA" id="ARBA00022847"/>
    </source>
</evidence>
<feature type="transmembrane region" description="Helical" evidence="9">
    <location>
        <begin position="42"/>
        <end position="65"/>
    </location>
</feature>
<gene>
    <name evidence="10" type="ORF">ACFOSU_07565</name>
</gene>
<comment type="similarity">
    <text evidence="2 8">Belongs to the sodium:solute symporter (SSF) (TC 2.A.21) family.</text>
</comment>
<evidence type="ECO:0000256" key="6">
    <source>
        <dbReference type="ARBA" id="ARBA00022989"/>
    </source>
</evidence>
<evidence type="ECO:0000313" key="11">
    <source>
        <dbReference type="Proteomes" id="UP001595462"/>
    </source>
</evidence>
<dbReference type="RefSeq" id="WP_380688067.1">
    <property type="nucleotide sequence ID" value="NZ_JBHRSS010000003.1"/>
</dbReference>
<reference evidence="11" key="1">
    <citation type="journal article" date="2019" name="Int. J. Syst. Evol. Microbiol.">
        <title>The Global Catalogue of Microorganisms (GCM) 10K type strain sequencing project: providing services to taxonomists for standard genome sequencing and annotation.</title>
        <authorList>
            <consortium name="The Broad Institute Genomics Platform"/>
            <consortium name="The Broad Institute Genome Sequencing Center for Infectious Disease"/>
            <person name="Wu L."/>
            <person name="Ma J."/>
        </authorList>
    </citation>
    <scope>NUCLEOTIDE SEQUENCE [LARGE SCALE GENOMIC DNA]</scope>
    <source>
        <strain evidence="11">KCTC 52640</strain>
    </source>
</reference>
<proteinExistence type="inferred from homology"/>
<feature type="transmembrane region" description="Helical" evidence="9">
    <location>
        <begin position="113"/>
        <end position="135"/>
    </location>
</feature>
<dbReference type="InterPro" id="IPR038377">
    <property type="entry name" value="Na/Glc_symporter_sf"/>
</dbReference>
<keyword evidence="7 9" id="KW-0472">Membrane</keyword>
<evidence type="ECO:0000256" key="4">
    <source>
        <dbReference type="ARBA" id="ARBA00022692"/>
    </source>
</evidence>
<feature type="transmembrane region" description="Helical" evidence="9">
    <location>
        <begin position="303"/>
        <end position="325"/>
    </location>
</feature>
<dbReference type="InterPro" id="IPR001734">
    <property type="entry name" value="Na/solute_symporter"/>
</dbReference>